<feature type="transmembrane region" description="Helical" evidence="1">
    <location>
        <begin position="7"/>
        <end position="27"/>
    </location>
</feature>
<dbReference type="EMBL" id="MFZF01000014">
    <property type="protein sequence ID" value="OGK16623.1"/>
    <property type="molecule type" value="Genomic_DNA"/>
</dbReference>
<proteinExistence type="predicted"/>
<sequence length="81" mass="9164">MIKKIKRAVILTILISATIHVAILFFYSATNQTLELLNTFKISSLDLIFPQLGQGNDMLLMSWAFTGAIFLISYISLKNKR</sequence>
<accession>A0A1F7GCP0</accession>
<organism evidence="2 3">
    <name type="scientific">Candidatus Roizmanbacteria bacterium RIFCSPHIGHO2_01_FULL_39_12b</name>
    <dbReference type="NCBI Taxonomy" id="1802030"/>
    <lineage>
        <taxon>Bacteria</taxon>
        <taxon>Candidatus Roizmaniibacteriota</taxon>
    </lineage>
</organism>
<name>A0A1F7GCP0_9BACT</name>
<protein>
    <submittedName>
        <fullName evidence="2">Uncharacterized protein</fullName>
    </submittedName>
</protein>
<gene>
    <name evidence="2" type="ORF">A2690_03340</name>
</gene>
<evidence type="ECO:0000313" key="3">
    <source>
        <dbReference type="Proteomes" id="UP000178372"/>
    </source>
</evidence>
<reference evidence="2 3" key="1">
    <citation type="journal article" date="2016" name="Nat. Commun.">
        <title>Thousands of microbial genomes shed light on interconnected biogeochemical processes in an aquifer system.</title>
        <authorList>
            <person name="Anantharaman K."/>
            <person name="Brown C.T."/>
            <person name="Hug L.A."/>
            <person name="Sharon I."/>
            <person name="Castelle C.J."/>
            <person name="Probst A.J."/>
            <person name="Thomas B.C."/>
            <person name="Singh A."/>
            <person name="Wilkins M.J."/>
            <person name="Karaoz U."/>
            <person name="Brodie E.L."/>
            <person name="Williams K.H."/>
            <person name="Hubbard S.S."/>
            <person name="Banfield J.F."/>
        </authorList>
    </citation>
    <scope>NUCLEOTIDE SEQUENCE [LARGE SCALE GENOMIC DNA]</scope>
</reference>
<dbReference type="Proteomes" id="UP000178372">
    <property type="component" value="Unassembled WGS sequence"/>
</dbReference>
<keyword evidence="1" id="KW-0472">Membrane</keyword>
<dbReference type="AlphaFoldDB" id="A0A1F7GCP0"/>
<keyword evidence="1" id="KW-0812">Transmembrane</keyword>
<evidence type="ECO:0000313" key="2">
    <source>
        <dbReference type="EMBL" id="OGK16623.1"/>
    </source>
</evidence>
<feature type="transmembrane region" description="Helical" evidence="1">
    <location>
        <begin position="58"/>
        <end position="77"/>
    </location>
</feature>
<evidence type="ECO:0000256" key="1">
    <source>
        <dbReference type="SAM" id="Phobius"/>
    </source>
</evidence>
<keyword evidence="1" id="KW-1133">Transmembrane helix</keyword>
<comment type="caution">
    <text evidence="2">The sequence shown here is derived from an EMBL/GenBank/DDBJ whole genome shotgun (WGS) entry which is preliminary data.</text>
</comment>